<evidence type="ECO:0000313" key="3">
    <source>
        <dbReference type="Proteomes" id="UP001168098"/>
    </source>
</evidence>
<protein>
    <recommendedName>
        <fullName evidence="1">F-box domain-containing protein</fullName>
    </recommendedName>
</protein>
<dbReference type="InterPro" id="IPR013187">
    <property type="entry name" value="F-box-assoc_dom_typ3"/>
</dbReference>
<reference evidence="2 3" key="1">
    <citation type="journal article" date="2023" name="BMC Biotechnol.">
        <title>Vitis rotundifolia cv Carlos genome sequencing.</title>
        <authorList>
            <person name="Huff M."/>
            <person name="Hulse-Kemp A."/>
            <person name="Scheffler B."/>
            <person name="Youngblood R."/>
            <person name="Simpson S."/>
            <person name="Babiker E."/>
            <person name="Staton M."/>
        </authorList>
    </citation>
    <scope>NUCLEOTIDE SEQUENCE [LARGE SCALE GENOMIC DNA]</scope>
    <source>
        <tissue evidence="2">Leaf</tissue>
    </source>
</reference>
<dbReference type="SUPFAM" id="SSF81383">
    <property type="entry name" value="F-box domain"/>
    <property type="match status" value="1"/>
</dbReference>
<keyword evidence="3" id="KW-1185">Reference proteome</keyword>
<organism evidence="2 3">
    <name type="scientific">Vitis rotundifolia</name>
    <name type="common">Muscadine grape</name>
    <dbReference type="NCBI Taxonomy" id="103349"/>
    <lineage>
        <taxon>Eukaryota</taxon>
        <taxon>Viridiplantae</taxon>
        <taxon>Streptophyta</taxon>
        <taxon>Embryophyta</taxon>
        <taxon>Tracheophyta</taxon>
        <taxon>Spermatophyta</taxon>
        <taxon>Magnoliopsida</taxon>
        <taxon>eudicotyledons</taxon>
        <taxon>Gunneridae</taxon>
        <taxon>Pentapetalae</taxon>
        <taxon>rosids</taxon>
        <taxon>Vitales</taxon>
        <taxon>Vitaceae</taxon>
        <taxon>Viteae</taxon>
        <taxon>Vitis</taxon>
    </lineage>
</organism>
<dbReference type="Pfam" id="PF00646">
    <property type="entry name" value="F-box"/>
    <property type="match status" value="1"/>
</dbReference>
<sequence>MDDFGSKLFEVADIITNILSRLPVKSLIICKSVSKHWRSLICSPNFMRLQLLRSKEYPTYLFFPYTHWGRKVHFLTKTDGETTETLPGCDGYRFKDMICSFNGLICCINCEGLIFCKRTRTTGRLEIRIYNPATREVLLLPRGRNLGEEPKIGVAFGPRINGYKVFRFFCTTGETQDKHNECEVYSSITGSWKGIGRVAHSPWGSSKHVCINGIVYWFVRSEKDGLTVGFILAVDVEENFSVINIPEEKTLHPCLVNLEGHLSLVAANGVDKDRFDIWVLYDSKESIWVKKWSDYMPIFNIKQVNYVAVRKNEILFGSVKHYLFYNMVTRTWRELNWGHSCRDRFSFPMTYTESLLPCKY</sequence>
<accession>A0AA38YK83</accession>
<dbReference type="PANTHER" id="PTHR31672:SF13">
    <property type="entry name" value="F-BOX PROTEIN CPR30-LIKE"/>
    <property type="match status" value="1"/>
</dbReference>
<dbReference type="Gene3D" id="1.20.1280.50">
    <property type="match status" value="1"/>
</dbReference>
<evidence type="ECO:0000259" key="1">
    <source>
        <dbReference type="SMART" id="SM00256"/>
    </source>
</evidence>
<dbReference type="SUPFAM" id="SSF50965">
    <property type="entry name" value="Galactose oxidase, central domain"/>
    <property type="match status" value="1"/>
</dbReference>
<comment type="caution">
    <text evidence="2">The sequence shown here is derived from an EMBL/GenBank/DDBJ whole genome shotgun (WGS) entry which is preliminary data.</text>
</comment>
<evidence type="ECO:0000313" key="2">
    <source>
        <dbReference type="EMBL" id="KAJ9672004.1"/>
    </source>
</evidence>
<dbReference type="InterPro" id="IPR036047">
    <property type="entry name" value="F-box-like_dom_sf"/>
</dbReference>
<dbReference type="Pfam" id="PF08268">
    <property type="entry name" value="FBA_3"/>
    <property type="match status" value="1"/>
</dbReference>
<dbReference type="NCBIfam" id="TIGR01640">
    <property type="entry name" value="F_box_assoc_1"/>
    <property type="match status" value="1"/>
</dbReference>
<dbReference type="SMART" id="SM00256">
    <property type="entry name" value="FBOX"/>
    <property type="match status" value="1"/>
</dbReference>
<proteinExistence type="predicted"/>
<name>A0AA38YK83_VITRO</name>
<dbReference type="InterPro" id="IPR011043">
    <property type="entry name" value="Gal_Oxase/kelch_b-propeller"/>
</dbReference>
<dbReference type="InterPro" id="IPR050796">
    <property type="entry name" value="SCF_F-box_component"/>
</dbReference>
<dbReference type="CDD" id="cd22157">
    <property type="entry name" value="F-box_AtFBW1-like"/>
    <property type="match status" value="1"/>
</dbReference>
<dbReference type="InterPro" id="IPR017451">
    <property type="entry name" value="F-box-assoc_interact_dom"/>
</dbReference>
<dbReference type="Proteomes" id="UP001168098">
    <property type="component" value="Unassembled WGS sequence"/>
</dbReference>
<dbReference type="InterPro" id="IPR001810">
    <property type="entry name" value="F-box_dom"/>
</dbReference>
<dbReference type="PANTHER" id="PTHR31672">
    <property type="entry name" value="BNACNNG10540D PROTEIN"/>
    <property type="match status" value="1"/>
</dbReference>
<gene>
    <name evidence="2" type="ORF">PVL29_025585</name>
</gene>
<dbReference type="AlphaFoldDB" id="A0AA38YK83"/>
<dbReference type="EMBL" id="JARBHA010000019">
    <property type="protein sequence ID" value="KAJ9672004.1"/>
    <property type="molecule type" value="Genomic_DNA"/>
</dbReference>
<feature type="domain" description="F-box" evidence="1">
    <location>
        <begin position="13"/>
        <end position="50"/>
    </location>
</feature>